<dbReference type="InterPro" id="IPR000086">
    <property type="entry name" value="NUDIX_hydrolase_dom"/>
</dbReference>
<dbReference type="EMBL" id="JABAGO010000068">
    <property type="protein sequence ID" value="NMF01140.1"/>
    <property type="molecule type" value="Genomic_DNA"/>
</dbReference>
<dbReference type="PROSITE" id="PS51462">
    <property type="entry name" value="NUDIX"/>
    <property type="match status" value="1"/>
</dbReference>
<evidence type="ECO:0000256" key="6">
    <source>
        <dbReference type="RuleBase" id="RU003476"/>
    </source>
</evidence>
<evidence type="ECO:0000259" key="7">
    <source>
        <dbReference type="PROSITE" id="PS51462"/>
    </source>
</evidence>
<accession>A0A848D2Y4</accession>
<dbReference type="InterPro" id="IPR020084">
    <property type="entry name" value="NUDIX_hydrolase_CS"/>
</dbReference>
<dbReference type="InterPro" id="IPR015797">
    <property type="entry name" value="NUDIX_hydrolase-like_dom_sf"/>
</dbReference>
<dbReference type="Pfam" id="PF00293">
    <property type="entry name" value="NUDIX"/>
    <property type="match status" value="1"/>
</dbReference>
<dbReference type="CDD" id="cd18886">
    <property type="entry name" value="NUDIX_MutT_Nudt1"/>
    <property type="match status" value="1"/>
</dbReference>
<protein>
    <submittedName>
        <fullName evidence="8">NUDIX domain-containing protein</fullName>
    </submittedName>
</protein>
<evidence type="ECO:0000313" key="8">
    <source>
        <dbReference type="EMBL" id="NMF01140.1"/>
    </source>
</evidence>
<dbReference type="InterPro" id="IPR020476">
    <property type="entry name" value="Nudix_hydrolase"/>
</dbReference>
<comment type="similarity">
    <text evidence="2 6">Belongs to the Nudix hydrolase family.</text>
</comment>
<evidence type="ECO:0000256" key="1">
    <source>
        <dbReference type="ARBA" id="ARBA00001946"/>
    </source>
</evidence>
<reference evidence="8 9" key="1">
    <citation type="submission" date="2020-04" db="EMBL/GenBank/DDBJ databases">
        <authorList>
            <person name="Hitch T.C.A."/>
            <person name="Wylensek D."/>
            <person name="Clavel T."/>
        </authorList>
    </citation>
    <scope>NUCLEOTIDE SEQUENCE [LARGE SCALE GENOMIC DNA]</scope>
    <source>
        <strain evidence="8 9">WB01_D5_05</strain>
    </source>
</reference>
<dbReference type="GO" id="GO:0016818">
    <property type="term" value="F:hydrolase activity, acting on acid anhydrides, in phosphorus-containing anhydrides"/>
    <property type="evidence" value="ECO:0007669"/>
    <property type="project" value="TreeGrafter"/>
</dbReference>
<sequence length="155" mass="17620">MSNIFTLCVVQDSDRILVQRREKPPFRGFWNGPGGKVEVAESPMEACIREIREETGLLLDQVNFRGVLTVTNGRNKKNTSVLMLFHANKYEGELKSSMEGQVEWAEISRVYSSDKVPDSLTYLLPYLMESMGVVTGKLVYSKDKLEICDLRLQPN</sequence>
<comment type="cofactor">
    <cofactor evidence="1">
        <name>Mg(2+)</name>
        <dbReference type="ChEBI" id="CHEBI:18420"/>
    </cofactor>
</comment>
<keyword evidence="5" id="KW-0460">Magnesium</keyword>
<dbReference type="Gene3D" id="3.90.79.10">
    <property type="entry name" value="Nucleoside Triphosphate Pyrophosphohydrolase"/>
    <property type="match status" value="1"/>
</dbReference>
<dbReference type="PRINTS" id="PR00502">
    <property type="entry name" value="NUDIXFAMILY"/>
</dbReference>
<dbReference type="PANTHER" id="PTHR43758">
    <property type="entry name" value="7,8-DIHYDRO-8-OXOGUANINE TRIPHOSPHATASE"/>
    <property type="match status" value="1"/>
</dbReference>
<keyword evidence="4 6" id="KW-0378">Hydrolase</keyword>
<evidence type="ECO:0000256" key="4">
    <source>
        <dbReference type="ARBA" id="ARBA00022801"/>
    </source>
</evidence>
<dbReference type="PROSITE" id="PS00893">
    <property type="entry name" value="NUDIX_BOX"/>
    <property type="match status" value="1"/>
</dbReference>
<evidence type="ECO:0000256" key="5">
    <source>
        <dbReference type="ARBA" id="ARBA00022842"/>
    </source>
</evidence>
<evidence type="ECO:0000256" key="2">
    <source>
        <dbReference type="ARBA" id="ARBA00005582"/>
    </source>
</evidence>
<dbReference type="Proteomes" id="UP000561326">
    <property type="component" value="Unassembled WGS sequence"/>
</dbReference>
<proteinExistence type="inferred from homology"/>
<comment type="caution">
    <text evidence="8">The sequence shown here is derived from an EMBL/GenBank/DDBJ whole genome shotgun (WGS) entry which is preliminary data.</text>
</comment>
<dbReference type="GO" id="GO:0005737">
    <property type="term" value="C:cytoplasm"/>
    <property type="evidence" value="ECO:0007669"/>
    <property type="project" value="TreeGrafter"/>
</dbReference>
<dbReference type="RefSeq" id="WP_168976577.1">
    <property type="nucleotide sequence ID" value="NZ_JABAGO010000068.1"/>
</dbReference>
<dbReference type="GO" id="GO:0046872">
    <property type="term" value="F:metal ion binding"/>
    <property type="evidence" value="ECO:0007669"/>
    <property type="project" value="UniProtKB-KW"/>
</dbReference>
<evidence type="ECO:0000256" key="3">
    <source>
        <dbReference type="ARBA" id="ARBA00022723"/>
    </source>
</evidence>
<organism evidence="8 9">
    <name type="scientific">Aneurinibacillus aneurinilyticus</name>
    <name type="common">Bacillus aneurinolyticus</name>
    <dbReference type="NCBI Taxonomy" id="1391"/>
    <lineage>
        <taxon>Bacteria</taxon>
        <taxon>Bacillati</taxon>
        <taxon>Bacillota</taxon>
        <taxon>Bacilli</taxon>
        <taxon>Bacillales</taxon>
        <taxon>Paenibacillaceae</taxon>
        <taxon>Aneurinibacillus group</taxon>
        <taxon>Aneurinibacillus</taxon>
    </lineage>
</organism>
<name>A0A848D2Y4_ANEAE</name>
<dbReference type="SUPFAM" id="SSF55811">
    <property type="entry name" value="Nudix"/>
    <property type="match status" value="1"/>
</dbReference>
<evidence type="ECO:0000313" key="9">
    <source>
        <dbReference type="Proteomes" id="UP000561326"/>
    </source>
</evidence>
<keyword evidence="3" id="KW-0479">Metal-binding</keyword>
<gene>
    <name evidence="8" type="ORF">HF838_23355</name>
</gene>
<dbReference type="PANTHER" id="PTHR43758:SF2">
    <property type="entry name" value="OXIDIZED PURINE NUCLEOSIDE TRIPHOSPHATE HYDROLASE"/>
    <property type="match status" value="1"/>
</dbReference>
<feature type="domain" description="Nudix hydrolase" evidence="7">
    <location>
        <begin position="1"/>
        <end position="129"/>
    </location>
</feature>
<dbReference type="AlphaFoldDB" id="A0A848D2Y4"/>